<accession>A0A0B0NHX2</accession>
<evidence type="ECO:0000313" key="2">
    <source>
        <dbReference type="Proteomes" id="UP000032142"/>
    </source>
</evidence>
<sequence length="16" mass="1976">MRYYKCHLTVTVLDSF</sequence>
<organism evidence="1 2">
    <name type="scientific">Gossypium arboreum</name>
    <name type="common">Tree cotton</name>
    <name type="synonym">Gossypium nanking</name>
    <dbReference type="NCBI Taxonomy" id="29729"/>
    <lineage>
        <taxon>Eukaryota</taxon>
        <taxon>Viridiplantae</taxon>
        <taxon>Streptophyta</taxon>
        <taxon>Embryophyta</taxon>
        <taxon>Tracheophyta</taxon>
        <taxon>Spermatophyta</taxon>
        <taxon>Magnoliopsida</taxon>
        <taxon>eudicotyledons</taxon>
        <taxon>Gunneridae</taxon>
        <taxon>Pentapetalae</taxon>
        <taxon>rosids</taxon>
        <taxon>malvids</taxon>
        <taxon>Malvales</taxon>
        <taxon>Malvaceae</taxon>
        <taxon>Malvoideae</taxon>
        <taxon>Gossypium</taxon>
    </lineage>
</organism>
<name>A0A0B0NHX2_GOSAR</name>
<protein>
    <submittedName>
        <fullName evidence="1">Uncharacterized protein</fullName>
    </submittedName>
</protein>
<dbReference type="AlphaFoldDB" id="A0A0B0NHX2"/>
<evidence type="ECO:0000313" key="1">
    <source>
        <dbReference type="EMBL" id="KHG11369.1"/>
    </source>
</evidence>
<reference evidence="2" key="1">
    <citation type="submission" date="2014-09" db="EMBL/GenBank/DDBJ databases">
        <authorList>
            <person name="Mudge J."/>
            <person name="Ramaraj T."/>
            <person name="Lindquist I.E."/>
            <person name="Bharti A.K."/>
            <person name="Sundararajan A."/>
            <person name="Cameron C.T."/>
            <person name="Woodward J.E."/>
            <person name="May G.D."/>
            <person name="Brubaker C."/>
            <person name="Broadhvest J."/>
            <person name="Wilkins T.A."/>
        </authorList>
    </citation>
    <scope>NUCLEOTIDE SEQUENCE</scope>
    <source>
        <strain evidence="2">cv. AKA8401</strain>
    </source>
</reference>
<keyword evidence="2" id="KW-1185">Reference proteome</keyword>
<proteinExistence type="predicted"/>
<dbReference type="EMBL" id="KN395716">
    <property type="protein sequence ID" value="KHG11369.1"/>
    <property type="molecule type" value="Genomic_DNA"/>
</dbReference>
<dbReference type="Proteomes" id="UP000032142">
    <property type="component" value="Unassembled WGS sequence"/>
</dbReference>
<gene>
    <name evidence="1" type="ORF">F383_15948</name>
</gene>